<reference evidence="1 2" key="1">
    <citation type="journal article" date="2014" name="Genome Biol. Evol.">
        <title>The genome of the myxosporean Thelohanellus kitauei shows adaptations to nutrient acquisition within its fish host.</title>
        <authorList>
            <person name="Yang Y."/>
            <person name="Xiong J."/>
            <person name="Zhou Z."/>
            <person name="Huo F."/>
            <person name="Miao W."/>
            <person name="Ran C."/>
            <person name="Liu Y."/>
            <person name="Zhang J."/>
            <person name="Feng J."/>
            <person name="Wang M."/>
            <person name="Wang M."/>
            <person name="Wang L."/>
            <person name="Yao B."/>
        </authorList>
    </citation>
    <scope>NUCLEOTIDE SEQUENCE [LARGE SCALE GENOMIC DNA]</scope>
    <source>
        <strain evidence="1">Wuqing</strain>
    </source>
</reference>
<evidence type="ECO:0000313" key="1">
    <source>
        <dbReference type="EMBL" id="KII66682.1"/>
    </source>
</evidence>
<gene>
    <name evidence="1" type="ORF">RF11_12711</name>
</gene>
<dbReference type="AlphaFoldDB" id="A0A0C2MYI4"/>
<protein>
    <submittedName>
        <fullName evidence="1">Uncharacterized protein</fullName>
    </submittedName>
</protein>
<keyword evidence="2" id="KW-1185">Reference proteome</keyword>
<sequence length="127" mass="14371">MEHYPLPYAPEVPLSLKDVVWALGIPIIYYSVARHGAPNRIVFLLSYTTVRVSGTSAGDQPQQLIMLIWNPVSSRKNILLPSEAIRIKFVAYSLRNRILEESIAHPFRNDPDHLQGIMEFLDTARGS</sequence>
<dbReference type="Proteomes" id="UP000031668">
    <property type="component" value="Unassembled WGS sequence"/>
</dbReference>
<accession>A0A0C2MYI4</accession>
<organism evidence="1 2">
    <name type="scientific">Thelohanellus kitauei</name>
    <name type="common">Myxosporean</name>
    <dbReference type="NCBI Taxonomy" id="669202"/>
    <lineage>
        <taxon>Eukaryota</taxon>
        <taxon>Metazoa</taxon>
        <taxon>Cnidaria</taxon>
        <taxon>Myxozoa</taxon>
        <taxon>Myxosporea</taxon>
        <taxon>Bivalvulida</taxon>
        <taxon>Platysporina</taxon>
        <taxon>Myxobolidae</taxon>
        <taxon>Thelohanellus</taxon>
    </lineage>
</organism>
<evidence type="ECO:0000313" key="2">
    <source>
        <dbReference type="Proteomes" id="UP000031668"/>
    </source>
</evidence>
<proteinExistence type="predicted"/>
<dbReference type="EMBL" id="JWZT01003490">
    <property type="protein sequence ID" value="KII66682.1"/>
    <property type="molecule type" value="Genomic_DNA"/>
</dbReference>
<comment type="caution">
    <text evidence="1">The sequence shown here is derived from an EMBL/GenBank/DDBJ whole genome shotgun (WGS) entry which is preliminary data.</text>
</comment>
<name>A0A0C2MYI4_THEKT</name>